<reference evidence="8 9" key="1">
    <citation type="submission" date="2018-08" db="EMBL/GenBank/DDBJ databases">
        <title>A genome reference for cultivated species of the human gut microbiota.</title>
        <authorList>
            <person name="Zou Y."/>
            <person name="Xue W."/>
            <person name="Luo G."/>
        </authorList>
    </citation>
    <scope>NUCLEOTIDE SEQUENCE [LARGE SCALE GENOMIC DNA]</scope>
    <source>
        <strain evidence="6 9">AF14-18</strain>
        <strain evidence="7 8">AM35-14</strain>
    </source>
</reference>
<dbReference type="PROSITE" id="PS51554">
    <property type="entry name" value="PFL"/>
    <property type="match status" value="1"/>
</dbReference>
<accession>A0A412Z9Q6</accession>
<proteinExistence type="predicted"/>
<dbReference type="Proteomes" id="UP000283975">
    <property type="component" value="Unassembled WGS sequence"/>
</dbReference>
<dbReference type="RefSeq" id="WP_002570893.1">
    <property type="nucleotide sequence ID" value="NZ_CACRTF010000017.1"/>
</dbReference>
<organism evidence="6 9">
    <name type="scientific">Enterocloster bolteae</name>
    <dbReference type="NCBI Taxonomy" id="208479"/>
    <lineage>
        <taxon>Bacteria</taxon>
        <taxon>Bacillati</taxon>
        <taxon>Bacillota</taxon>
        <taxon>Clostridia</taxon>
        <taxon>Lachnospirales</taxon>
        <taxon>Lachnospiraceae</taxon>
        <taxon>Enterocloster</taxon>
    </lineage>
</organism>
<evidence type="ECO:0000256" key="3">
    <source>
        <dbReference type="PROSITE-ProRule" id="PRU00493"/>
    </source>
</evidence>
<keyword evidence="1 3" id="KW-0556">Organic radical</keyword>
<dbReference type="GO" id="GO:0005829">
    <property type="term" value="C:cytosol"/>
    <property type="evidence" value="ECO:0007669"/>
    <property type="project" value="TreeGrafter"/>
</dbReference>
<protein>
    <submittedName>
        <fullName evidence="6">Glycyl radical protein</fullName>
    </submittedName>
</protein>
<evidence type="ECO:0000256" key="2">
    <source>
        <dbReference type="ARBA" id="ARBA00023239"/>
    </source>
</evidence>
<dbReference type="EMBL" id="QSHZ01000009">
    <property type="protein sequence ID" value="RHC56311.1"/>
    <property type="molecule type" value="Genomic_DNA"/>
</dbReference>
<evidence type="ECO:0000313" key="9">
    <source>
        <dbReference type="Proteomes" id="UP000284543"/>
    </source>
</evidence>
<evidence type="ECO:0000259" key="5">
    <source>
        <dbReference type="PROSITE" id="PS51554"/>
    </source>
</evidence>
<dbReference type="AlphaFoldDB" id="A0A412Z9Q6"/>
<evidence type="ECO:0000259" key="4">
    <source>
        <dbReference type="PROSITE" id="PS51149"/>
    </source>
</evidence>
<dbReference type="InterPro" id="IPR001150">
    <property type="entry name" value="Gly_radical"/>
</dbReference>
<comment type="caution">
    <text evidence="6">The sequence shown here is derived from an EMBL/GenBank/DDBJ whole genome shotgun (WGS) entry which is preliminary data.</text>
</comment>
<feature type="modified residue" description="Glycine radical" evidence="3">
    <location>
        <position position="811"/>
    </location>
</feature>
<gene>
    <name evidence="7" type="ORF">DW839_10175</name>
    <name evidence="6" type="ORF">DWW02_09625</name>
</gene>
<keyword evidence="2" id="KW-0456">Lyase</keyword>
<dbReference type="PANTHER" id="PTHR43641">
    <property type="entry name" value="FORMATE ACETYLTRANSFERASE 3-RELATED"/>
    <property type="match status" value="1"/>
</dbReference>
<name>A0A412Z9Q6_9FIRM</name>
<feature type="domain" description="PFL" evidence="5">
    <location>
        <begin position="11"/>
        <end position="708"/>
    </location>
</feature>
<feature type="domain" description="Glycine radical" evidence="4">
    <location>
        <begin position="715"/>
        <end position="835"/>
    </location>
</feature>
<dbReference type="Proteomes" id="UP000284543">
    <property type="component" value="Unassembled WGS sequence"/>
</dbReference>
<dbReference type="Pfam" id="PF02901">
    <property type="entry name" value="PFL-like"/>
    <property type="match status" value="1"/>
</dbReference>
<evidence type="ECO:0000313" key="6">
    <source>
        <dbReference type="EMBL" id="RGV76803.1"/>
    </source>
</evidence>
<dbReference type="Gene3D" id="3.20.70.20">
    <property type="match status" value="1"/>
</dbReference>
<evidence type="ECO:0000313" key="7">
    <source>
        <dbReference type="EMBL" id="RHC56311.1"/>
    </source>
</evidence>
<evidence type="ECO:0000313" key="8">
    <source>
        <dbReference type="Proteomes" id="UP000283975"/>
    </source>
</evidence>
<dbReference type="GO" id="GO:0016829">
    <property type="term" value="F:lyase activity"/>
    <property type="evidence" value="ECO:0007669"/>
    <property type="project" value="UniProtKB-KW"/>
</dbReference>
<dbReference type="SUPFAM" id="SSF51998">
    <property type="entry name" value="PFL-like glycyl radical enzymes"/>
    <property type="match status" value="1"/>
</dbReference>
<evidence type="ECO:0000256" key="1">
    <source>
        <dbReference type="ARBA" id="ARBA00022818"/>
    </source>
</evidence>
<dbReference type="PROSITE" id="PS51149">
    <property type="entry name" value="GLY_RADICAL_2"/>
    <property type="match status" value="1"/>
</dbReference>
<dbReference type="CDD" id="cd01677">
    <property type="entry name" value="PFL2_DhaB_BssA"/>
    <property type="match status" value="1"/>
</dbReference>
<dbReference type="InterPro" id="IPR004184">
    <property type="entry name" value="PFL_dom"/>
</dbReference>
<dbReference type="PANTHER" id="PTHR43641:SF2">
    <property type="entry name" value="DEHYDRATASE YBIW-RELATED"/>
    <property type="match status" value="1"/>
</dbReference>
<dbReference type="PROSITE" id="PS00850">
    <property type="entry name" value="GLY_RADICAL_1"/>
    <property type="match status" value="1"/>
</dbReference>
<sequence>MIAKGFTEPTERIKRLKKAFVAAVPEVESERAVLVTESYRETEGMPILIRRAKALERILNHLPIVIRDDELVVGVITKNLRSAQIYPEFSFEWVEKEFDTMDKRSADPFKISEAAKSELKEAFKYWKGKTTSDLASAYMSEATKEAISNGVFTVGNYFYGGIGHVSADYGKVLELGFSGLIKLIVETMEKLDQNDPDYVKKRTFYESMIICYNASIQFARRYAAKAREMAASCSCAVRKAELLRIAQVCDRVPEHGATNFYEACQAFWFTQILIQIESSGHSISPGRFDQYMYPYLKMDHNISEEFAQELLDCLWVKFNGLSKIRDEVSAQAFAGYGGFQNLIVGGQTGDGLDATNDVSYMCMVAAAHVQLPQPSFSIRVHQNTPEEFLYRACEVVRLGTGVPAMYNDETIIPALCNRGVSLADARNYGMIGCVEPQSPHKTDGWHDSAFVNVAKILELTLNGGKNNGHQVGPDTGDVTSFKSIEDVWRAFEKQIQYFVHHVVEACNSVDYAHTERTPLPFLSGLVDDCIGKGLSLQHGGAVYNFTGPQAFGVADCGDSIYAMQTHVFENKELTMAQLKDALDHNFGCGCCETASDDEARIYEAVKRILSSNGSIDVSALQSQLSASQTANAGDGEYARIKRIMENTTWYGNDVDDVDLLARRCGQIYSREVEKYKNPRGGVYQAGCYPVSANVLFGKDVGALPDGRLAKQPLADGVSPRQGKDTNGPTAAAMSVAKLDHENYSNGTLYNQKFLPSALAGDEGLKRFSAVVRSYFDHKGMHIQFNVIDKNILLDAQAHPELYKDLVVRVAGYSAQFTVLAKEVQDDIISRTEQAL</sequence>
<dbReference type="EMBL" id="QRZM01000003">
    <property type="protein sequence ID" value="RGV76803.1"/>
    <property type="molecule type" value="Genomic_DNA"/>
</dbReference>
<dbReference type="Pfam" id="PF01228">
    <property type="entry name" value="Gly_radical"/>
    <property type="match status" value="1"/>
</dbReference>
<dbReference type="InterPro" id="IPR019777">
    <property type="entry name" value="Form_AcTrfase_GR_CS"/>
</dbReference>
<dbReference type="InterPro" id="IPR051215">
    <property type="entry name" value="GRE"/>
</dbReference>